<proteinExistence type="predicted"/>
<name>A0A1J4Q583_9ACTN</name>
<dbReference type="AlphaFoldDB" id="A0A1J4Q583"/>
<organism evidence="2 3">
    <name type="scientific">Streptomyces malaysiense</name>
    <dbReference type="NCBI Taxonomy" id="1428626"/>
    <lineage>
        <taxon>Bacteria</taxon>
        <taxon>Bacillati</taxon>
        <taxon>Actinomycetota</taxon>
        <taxon>Actinomycetes</taxon>
        <taxon>Kitasatosporales</taxon>
        <taxon>Streptomycetaceae</taxon>
        <taxon>Streptomyces</taxon>
    </lineage>
</organism>
<dbReference type="EMBL" id="LBDA02000026">
    <property type="protein sequence ID" value="OIK27256.1"/>
    <property type="molecule type" value="Genomic_DNA"/>
</dbReference>
<reference evidence="2" key="1">
    <citation type="submission" date="2016-10" db="EMBL/GenBank/DDBJ databases">
        <title>Genome sequence of Streptomyces malaysiense MUSC 136.</title>
        <authorList>
            <person name="Lee L.-H."/>
            <person name="Ser H.-L."/>
        </authorList>
    </citation>
    <scope>NUCLEOTIDE SEQUENCE [LARGE SCALE GENOMIC DNA]</scope>
    <source>
        <strain evidence="2">MUSC 136</strain>
    </source>
</reference>
<comment type="caution">
    <text evidence="2">The sequence shown here is derived from an EMBL/GenBank/DDBJ whole genome shotgun (WGS) entry which is preliminary data.</text>
</comment>
<feature type="transmembrane region" description="Helical" evidence="1">
    <location>
        <begin position="153"/>
        <end position="182"/>
    </location>
</feature>
<evidence type="ECO:0000313" key="2">
    <source>
        <dbReference type="EMBL" id="OIK27256.1"/>
    </source>
</evidence>
<accession>A0A1J4Q583</accession>
<dbReference type="Proteomes" id="UP000034838">
    <property type="component" value="Unassembled WGS sequence"/>
</dbReference>
<feature type="transmembrane region" description="Helical" evidence="1">
    <location>
        <begin position="232"/>
        <end position="251"/>
    </location>
</feature>
<gene>
    <name evidence="2" type="ORF">VT52_012340</name>
</gene>
<feature type="transmembrane region" description="Helical" evidence="1">
    <location>
        <begin position="113"/>
        <end position="132"/>
    </location>
</feature>
<feature type="transmembrane region" description="Helical" evidence="1">
    <location>
        <begin position="20"/>
        <end position="37"/>
    </location>
</feature>
<sequence>MVRYVYLAELRKIAFRPLSLLLLLVLGLGVLYTAWVAQDWSSGQTLLFKNALVAAEHRQECAGLKGAELRKCLTHPSYVPMAESDLRQQLANDRAVAPTQTVPGAFGWSAQTYASLPGFAIALLLGTALVAGEWERRTATSLLIAQPDLRRVLLAKAMALWTVLAAHMIVCGLVVALANVTYFQSHDKLYVPTPHGLALAEWVARQGGVGLVAMAVASVVVTLIAARSRTRALTFIAGGLLVLLANMGASVKPVWAWLPGGILADAMDFQTVFPLWNHWWGAASGSGMPLWLRAVPTVALLAMAGLWLMRRVDSRDRVA</sequence>
<protein>
    <submittedName>
        <fullName evidence="2">Uncharacterized protein</fullName>
    </submittedName>
</protein>
<evidence type="ECO:0000313" key="3">
    <source>
        <dbReference type="Proteomes" id="UP000034838"/>
    </source>
</evidence>
<feature type="transmembrane region" description="Helical" evidence="1">
    <location>
        <begin position="202"/>
        <end position="225"/>
    </location>
</feature>
<keyword evidence="3" id="KW-1185">Reference proteome</keyword>
<keyword evidence="1" id="KW-0812">Transmembrane</keyword>
<feature type="transmembrane region" description="Helical" evidence="1">
    <location>
        <begin position="290"/>
        <end position="309"/>
    </location>
</feature>
<evidence type="ECO:0000256" key="1">
    <source>
        <dbReference type="SAM" id="Phobius"/>
    </source>
</evidence>
<keyword evidence="1" id="KW-1133">Transmembrane helix</keyword>
<keyword evidence="1" id="KW-0472">Membrane</keyword>